<dbReference type="PANTHER" id="PTHR33164:SF43">
    <property type="entry name" value="HTH-TYPE TRANSCRIPTIONAL REPRESSOR YETL"/>
    <property type="match status" value="1"/>
</dbReference>
<dbReference type="EMBL" id="CP096916">
    <property type="protein sequence ID" value="WBM38319.1"/>
    <property type="molecule type" value="Genomic_DNA"/>
</dbReference>
<evidence type="ECO:0000313" key="8">
    <source>
        <dbReference type="Proteomes" id="UP000214561"/>
    </source>
</evidence>
<proteinExistence type="predicted"/>
<evidence type="ECO:0000256" key="3">
    <source>
        <dbReference type="ARBA" id="ARBA00023163"/>
    </source>
</evidence>
<evidence type="ECO:0000313" key="7">
    <source>
        <dbReference type="EMBL" id="WBM38319.1"/>
    </source>
</evidence>
<gene>
    <name evidence="5" type="ORF">AFA_00245</name>
    <name evidence="6" type="ORF">DF183_18185</name>
    <name evidence="7" type="ORF">M2J83_00320</name>
</gene>
<dbReference type="InterPro" id="IPR039422">
    <property type="entry name" value="MarR/SlyA-like"/>
</dbReference>
<dbReference type="Gene3D" id="1.10.10.10">
    <property type="entry name" value="Winged helix-like DNA-binding domain superfamily/Winged helix DNA-binding domain"/>
    <property type="match status" value="1"/>
</dbReference>
<dbReference type="eggNOG" id="COG1846">
    <property type="taxonomic scope" value="Bacteria"/>
</dbReference>
<dbReference type="InterPro" id="IPR023187">
    <property type="entry name" value="Tscrpt_reg_MarR-type_CS"/>
</dbReference>
<dbReference type="PROSITE" id="PS50995">
    <property type="entry name" value="HTH_MARR_2"/>
    <property type="match status" value="1"/>
</dbReference>
<dbReference type="Pfam" id="PF01047">
    <property type="entry name" value="MarR"/>
    <property type="match status" value="1"/>
</dbReference>
<dbReference type="KEGG" id="afq:AFA_00245"/>
<dbReference type="GO" id="GO:0003677">
    <property type="term" value="F:DNA binding"/>
    <property type="evidence" value="ECO:0007669"/>
    <property type="project" value="UniProtKB-KW"/>
</dbReference>
<dbReference type="InterPro" id="IPR036388">
    <property type="entry name" value="WH-like_DNA-bd_sf"/>
</dbReference>
<dbReference type="KEGG" id="afa:UZ73_10415"/>
<keyword evidence="1" id="KW-0805">Transcription regulation</keyword>
<dbReference type="SMART" id="SM00347">
    <property type="entry name" value="HTH_MARR"/>
    <property type="match status" value="1"/>
</dbReference>
<dbReference type="Proteomes" id="UP001211866">
    <property type="component" value="Chromosome"/>
</dbReference>
<evidence type="ECO:0000256" key="1">
    <source>
        <dbReference type="ARBA" id="ARBA00023015"/>
    </source>
</evidence>
<dbReference type="GO" id="GO:0003700">
    <property type="term" value="F:DNA-binding transcription factor activity"/>
    <property type="evidence" value="ECO:0007669"/>
    <property type="project" value="InterPro"/>
</dbReference>
<evidence type="ECO:0000259" key="4">
    <source>
        <dbReference type="PROSITE" id="PS50995"/>
    </source>
</evidence>
<feature type="domain" description="HTH marR-type" evidence="4">
    <location>
        <begin position="12"/>
        <end position="144"/>
    </location>
</feature>
<protein>
    <submittedName>
        <fullName evidence="6">MarR family transcriptional regulator</fullName>
    </submittedName>
</protein>
<sequence length="152" mass="17008">MSPTEHDTVFVENYLPALLAQASQLISAEFHEVVLSNGLSISEWRVLSTLSGAGEVSIGHLARIATTKQPTVTRLLDRLEKQGLLRRVAHDVDRRITLVRITEEGQTLISGLIAKARLHEQEVVQRLQPLDVGALKTTLRRLISEQHDYNDQ</sequence>
<dbReference type="OrthoDB" id="6454727at2"/>
<dbReference type="SUPFAM" id="SSF46785">
    <property type="entry name" value="Winged helix' DNA-binding domain"/>
    <property type="match status" value="1"/>
</dbReference>
<dbReference type="EMBL" id="QEXO01000005">
    <property type="protein sequence ID" value="PWE12698.1"/>
    <property type="molecule type" value="Genomic_DNA"/>
</dbReference>
<dbReference type="Proteomes" id="UP000214561">
    <property type="component" value="Chromosome"/>
</dbReference>
<reference evidence="5 8" key="1">
    <citation type="submission" date="2017-05" db="EMBL/GenBank/DDBJ databases">
        <authorList>
            <person name="Qiu J.G."/>
            <person name="He J."/>
        </authorList>
    </citation>
    <scope>NUCLEOTIDE SEQUENCE [LARGE SCALE GENOMIC DNA]</scope>
    <source>
        <strain evidence="5 8">JQ135</strain>
    </source>
</reference>
<dbReference type="InterPro" id="IPR036390">
    <property type="entry name" value="WH_DNA-bd_sf"/>
</dbReference>
<dbReference type="GO" id="GO:0006950">
    <property type="term" value="P:response to stress"/>
    <property type="evidence" value="ECO:0007669"/>
    <property type="project" value="TreeGrafter"/>
</dbReference>
<evidence type="ECO:0000313" key="10">
    <source>
        <dbReference type="Proteomes" id="UP001211866"/>
    </source>
</evidence>
<evidence type="ECO:0000256" key="2">
    <source>
        <dbReference type="ARBA" id="ARBA00023125"/>
    </source>
</evidence>
<reference evidence="6 9" key="3">
    <citation type="submission" date="2018-05" db="EMBL/GenBank/DDBJ databases">
        <authorList>
            <person name="Lanie J.A."/>
            <person name="Ng W.-L."/>
            <person name="Kazmierczak K.M."/>
            <person name="Andrzejewski T.M."/>
            <person name="Davidsen T.M."/>
            <person name="Wayne K.J."/>
            <person name="Tettelin H."/>
            <person name="Glass J.I."/>
            <person name="Rusch D."/>
            <person name="Podicherti R."/>
            <person name="Tsui H.-C.T."/>
            <person name="Winkler M.E."/>
        </authorList>
    </citation>
    <scope>NUCLEOTIDE SEQUENCE [LARGE SCALE GENOMIC DNA]</scope>
    <source>
        <strain evidence="6 9">YBY</strain>
    </source>
</reference>
<name>A0A0A2NIJ1_ALCFA</name>
<keyword evidence="10" id="KW-1185">Reference proteome</keyword>
<keyword evidence="2" id="KW-0238">DNA-binding</keyword>
<keyword evidence="3" id="KW-0804">Transcription</keyword>
<dbReference type="EMBL" id="CP021641">
    <property type="protein sequence ID" value="ASR88016.1"/>
    <property type="molecule type" value="Genomic_DNA"/>
</dbReference>
<accession>A0A0M7ELF8</accession>
<evidence type="ECO:0000313" key="5">
    <source>
        <dbReference type="EMBL" id="ASR88016.1"/>
    </source>
</evidence>
<organism evidence="6 9">
    <name type="scientific">Alcaligenes faecalis</name>
    <dbReference type="NCBI Taxonomy" id="511"/>
    <lineage>
        <taxon>Bacteria</taxon>
        <taxon>Pseudomonadati</taxon>
        <taxon>Pseudomonadota</taxon>
        <taxon>Betaproteobacteria</taxon>
        <taxon>Burkholderiales</taxon>
        <taxon>Alcaligenaceae</taxon>
        <taxon>Alcaligenes</taxon>
    </lineage>
</organism>
<dbReference type="PROSITE" id="PS01117">
    <property type="entry name" value="HTH_MARR_1"/>
    <property type="match status" value="1"/>
</dbReference>
<dbReference type="InterPro" id="IPR000835">
    <property type="entry name" value="HTH_MarR-typ"/>
</dbReference>
<reference evidence="6 9" key="2">
    <citation type="submission" date="2018-05" db="EMBL/GenBank/DDBJ databases">
        <title>Genome Sequence of an Efficient Indole-Degrading Bacterium, Alcaligenes sp.YBY.</title>
        <authorList>
            <person name="Yang B."/>
        </authorList>
    </citation>
    <scope>NUCLEOTIDE SEQUENCE [LARGE SCALE GENOMIC DNA]</scope>
    <source>
        <strain evidence="6 9">YBY</strain>
    </source>
</reference>
<reference evidence="7 10" key="4">
    <citation type="submission" date="2022-05" db="EMBL/GenBank/DDBJ databases">
        <title>Complete sequence of strain NY11312.</title>
        <authorList>
            <person name="Zhou D."/>
        </authorList>
    </citation>
    <scope>NUCLEOTIDE SEQUENCE [LARGE SCALE GENOMIC DNA]</scope>
    <source>
        <strain evidence="7 10">NY11312</strain>
    </source>
</reference>
<dbReference type="GeneID" id="96776630"/>
<evidence type="ECO:0000313" key="9">
    <source>
        <dbReference type="Proteomes" id="UP000245216"/>
    </source>
</evidence>
<dbReference type="AlphaFoldDB" id="A0A0A2NIJ1"/>
<dbReference type="RefSeq" id="WP_009463827.1">
    <property type="nucleotide sequence ID" value="NZ_CAXOJJ010000035.1"/>
</dbReference>
<dbReference type="STRING" id="511.UZ73_10415"/>
<dbReference type="Proteomes" id="UP000245216">
    <property type="component" value="Unassembled WGS sequence"/>
</dbReference>
<evidence type="ECO:0000313" key="6">
    <source>
        <dbReference type="EMBL" id="PWE12698.1"/>
    </source>
</evidence>
<accession>A0A0A2NIJ1</accession>
<dbReference type="PANTHER" id="PTHR33164">
    <property type="entry name" value="TRANSCRIPTIONAL REGULATOR, MARR FAMILY"/>
    <property type="match status" value="1"/>
</dbReference>